<dbReference type="Proteomes" id="UP000198815">
    <property type="component" value="Unassembled WGS sequence"/>
</dbReference>
<keyword evidence="4 6" id="KW-1133">Transmembrane helix</keyword>
<feature type="transmembrane region" description="Helical" evidence="6">
    <location>
        <begin position="22"/>
        <end position="42"/>
    </location>
</feature>
<feature type="transmembrane region" description="Helical" evidence="6">
    <location>
        <begin position="147"/>
        <end position="172"/>
    </location>
</feature>
<protein>
    <submittedName>
        <fullName evidence="8">Drug resistance transporter, EmrB/QacA subfamily</fullName>
    </submittedName>
</protein>
<feature type="transmembrane region" description="Helical" evidence="6">
    <location>
        <begin position="340"/>
        <end position="361"/>
    </location>
</feature>
<keyword evidence="3 6" id="KW-0812">Transmembrane</keyword>
<dbReference type="PRINTS" id="PR01036">
    <property type="entry name" value="TCRTETB"/>
</dbReference>
<feature type="transmembrane region" description="Helical" evidence="6">
    <location>
        <begin position="209"/>
        <end position="229"/>
    </location>
</feature>
<keyword evidence="9" id="KW-1185">Reference proteome</keyword>
<dbReference type="GO" id="GO:0005886">
    <property type="term" value="C:plasma membrane"/>
    <property type="evidence" value="ECO:0007669"/>
    <property type="project" value="UniProtKB-SubCell"/>
</dbReference>
<evidence type="ECO:0000256" key="4">
    <source>
        <dbReference type="ARBA" id="ARBA00022989"/>
    </source>
</evidence>
<dbReference type="Gene3D" id="1.20.1250.20">
    <property type="entry name" value="MFS general substrate transporter like domains"/>
    <property type="match status" value="1"/>
</dbReference>
<gene>
    <name evidence="8" type="ORF">SAMN05443377_1408</name>
</gene>
<dbReference type="Pfam" id="PF07690">
    <property type="entry name" value="MFS_1"/>
    <property type="match status" value="1"/>
</dbReference>
<dbReference type="InterPro" id="IPR036259">
    <property type="entry name" value="MFS_trans_sf"/>
</dbReference>
<dbReference type="PANTHER" id="PTHR42718:SF9">
    <property type="entry name" value="MAJOR FACILITATOR SUPERFAMILY MULTIDRUG TRANSPORTER MFSC"/>
    <property type="match status" value="1"/>
</dbReference>
<feature type="transmembrane region" description="Helical" evidence="6">
    <location>
        <begin position="271"/>
        <end position="302"/>
    </location>
</feature>
<dbReference type="STRING" id="64702.SAMN05443377_1408"/>
<feature type="transmembrane region" description="Helical" evidence="6">
    <location>
        <begin position="62"/>
        <end position="81"/>
    </location>
</feature>
<evidence type="ECO:0000256" key="1">
    <source>
        <dbReference type="ARBA" id="ARBA00004651"/>
    </source>
</evidence>
<dbReference type="AlphaFoldDB" id="A0A1H9U671"/>
<reference evidence="8 9" key="1">
    <citation type="submission" date="2016-10" db="EMBL/GenBank/DDBJ databases">
        <authorList>
            <person name="de Groot N.N."/>
        </authorList>
    </citation>
    <scope>NUCLEOTIDE SEQUENCE [LARGE SCALE GENOMIC DNA]</scope>
    <source>
        <strain evidence="8 9">DSM 16859</strain>
    </source>
</reference>
<feature type="transmembrane region" description="Helical" evidence="6">
    <location>
        <begin position="367"/>
        <end position="384"/>
    </location>
</feature>
<feature type="transmembrane region" description="Helical" evidence="6">
    <location>
        <begin position="178"/>
        <end position="197"/>
    </location>
</feature>
<dbReference type="GO" id="GO:0022857">
    <property type="term" value="F:transmembrane transporter activity"/>
    <property type="evidence" value="ECO:0007669"/>
    <property type="project" value="InterPro"/>
</dbReference>
<evidence type="ECO:0000256" key="3">
    <source>
        <dbReference type="ARBA" id="ARBA00022692"/>
    </source>
</evidence>
<feature type="transmembrane region" description="Helical" evidence="6">
    <location>
        <begin position="119"/>
        <end position="140"/>
    </location>
</feature>
<dbReference type="CDD" id="cd17321">
    <property type="entry name" value="MFS_MMR_MDR_like"/>
    <property type="match status" value="1"/>
</dbReference>
<evidence type="ECO:0000256" key="6">
    <source>
        <dbReference type="SAM" id="Phobius"/>
    </source>
</evidence>
<dbReference type="InterPro" id="IPR011701">
    <property type="entry name" value="MFS"/>
</dbReference>
<dbReference type="InterPro" id="IPR020846">
    <property type="entry name" value="MFS_dom"/>
</dbReference>
<dbReference type="EMBL" id="FOGZ01000040">
    <property type="protein sequence ID" value="SES04613.1"/>
    <property type="molecule type" value="Genomic_DNA"/>
</dbReference>
<feature type="transmembrane region" description="Helical" evidence="6">
    <location>
        <begin position="488"/>
        <end position="507"/>
    </location>
</feature>
<feature type="transmembrane region" description="Helical" evidence="6">
    <location>
        <begin position="90"/>
        <end position="113"/>
    </location>
</feature>
<comment type="subcellular location">
    <subcellularLocation>
        <location evidence="1">Cell membrane</location>
        <topology evidence="1">Multi-pass membrane protein</topology>
    </subcellularLocation>
</comment>
<feature type="transmembrane region" description="Helical" evidence="6">
    <location>
        <begin position="308"/>
        <end position="328"/>
    </location>
</feature>
<evidence type="ECO:0000313" key="8">
    <source>
        <dbReference type="EMBL" id="SES04613.1"/>
    </source>
</evidence>
<keyword evidence="2" id="KW-0813">Transport</keyword>
<name>A0A1H9U671_9ACTN</name>
<dbReference type="PANTHER" id="PTHR42718">
    <property type="entry name" value="MAJOR FACILITATOR SUPERFAMILY MULTIDRUG TRANSPORTER MFSC"/>
    <property type="match status" value="1"/>
</dbReference>
<evidence type="ECO:0000256" key="2">
    <source>
        <dbReference type="ARBA" id="ARBA00022448"/>
    </source>
</evidence>
<evidence type="ECO:0000259" key="7">
    <source>
        <dbReference type="PROSITE" id="PS50850"/>
    </source>
</evidence>
<keyword evidence="5 6" id="KW-0472">Membrane</keyword>
<sequence length="511" mass="52452">MSQDASSPGESGGQRAVVRARIFTLTAMCLAQFMLMLDVTIVNIALPSMQRELHLANSGLEWVISAYSLSLAALIPFGGALGDRFGRKRWFLTGLLVFTAGSIGCALSSSGAMLVTSRAVQGIGGALMVTLTLSIVTLAFPQAQRAWAIGLWGSLGGLGFGAGPLAGGLLLAHFRWSAIFWVNVPLALVTLLLTWRFVQESPRGQAGSLDIGGVVLSGLGLVGLVYGLIGAAAGVWASPKVIAPLVIGLALLIGFVRWERVAPSPMMPLDLFGSVGFTTGMSVYFFNYLALNGVMFYMALLYQDVKGWSVLGTGLSWLFMNIPFVLASQGAAKLTRFARPGVIVVTGAIVEMSGVLLLSQVGASTPFALTAAGFFLLGLGPGLMTPTATHMAMSDAPAAVAGSASGVLNASRQLGSSVGLAVLGALGAAAAGRRWADTVAGLPAGIHAQAEALLPAVAGGRLSEVTAQLGEAVRPGAVDAFTAGSRTALLAAGVCMLICVLIAVRGLRHRG</sequence>
<feature type="transmembrane region" description="Helical" evidence="6">
    <location>
        <begin position="241"/>
        <end position="259"/>
    </location>
</feature>
<dbReference type="SUPFAM" id="SSF103473">
    <property type="entry name" value="MFS general substrate transporter"/>
    <property type="match status" value="1"/>
</dbReference>
<evidence type="ECO:0000256" key="5">
    <source>
        <dbReference type="ARBA" id="ARBA00023136"/>
    </source>
</evidence>
<proteinExistence type="predicted"/>
<feature type="domain" description="Major facilitator superfamily (MFS) profile" evidence="7">
    <location>
        <begin position="24"/>
        <end position="511"/>
    </location>
</feature>
<organism evidence="8 9">
    <name type="scientific">Propionibacterium cyclohexanicum</name>
    <dbReference type="NCBI Taxonomy" id="64702"/>
    <lineage>
        <taxon>Bacteria</taxon>
        <taxon>Bacillati</taxon>
        <taxon>Actinomycetota</taxon>
        <taxon>Actinomycetes</taxon>
        <taxon>Propionibacteriales</taxon>
        <taxon>Propionibacteriaceae</taxon>
        <taxon>Propionibacterium</taxon>
    </lineage>
</organism>
<accession>A0A1H9U671</accession>
<evidence type="ECO:0000313" key="9">
    <source>
        <dbReference type="Proteomes" id="UP000198815"/>
    </source>
</evidence>
<dbReference type="Gene3D" id="1.20.1720.10">
    <property type="entry name" value="Multidrug resistance protein D"/>
    <property type="match status" value="1"/>
</dbReference>
<dbReference type="PROSITE" id="PS50850">
    <property type="entry name" value="MFS"/>
    <property type="match status" value="1"/>
</dbReference>